<feature type="chain" id="PRO_5041364170" evidence="1">
    <location>
        <begin position="20"/>
        <end position="431"/>
    </location>
</feature>
<evidence type="ECO:0000313" key="2">
    <source>
        <dbReference type="EMBL" id="MBB4140228.1"/>
    </source>
</evidence>
<reference evidence="2 3" key="1">
    <citation type="submission" date="2020-08" db="EMBL/GenBank/DDBJ databases">
        <title>Sequencing the genomes of 1000 actinobacteria strains.</title>
        <authorList>
            <person name="Klenk H.-P."/>
        </authorList>
    </citation>
    <scope>NUCLEOTIDE SEQUENCE [LARGE SCALE GENOMIC DNA]</scope>
    <source>
        <strain evidence="2 3">DSM 19600</strain>
    </source>
</reference>
<dbReference type="InterPro" id="IPR050490">
    <property type="entry name" value="Bact_solute-bd_prot1"/>
</dbReference>
<keyword evidence="3" id="KW-1185">Reference proteome</keyword>
<evidence type="ECO:0000313" key="3">
    <source>
        <dbReference type="Proteomes" id="UP000549113"/>
    </source>
</evidence>
<protein>
    <submittedName>
        <fullName evidence="2">Raffinose/stachyose/melibiose transport system substrate-binding protein</fullName>
    </submittedName>
</protein>
<keyword evidence="1" id="KW-0732">Signal</keyword>
<dbReference type="Proteomes" id="UP000549113">
    <property type="component" value="Unassembled WGS sequence"/>
</dbReference>
<dbReference type="PANTHER" id="PTHR43649">
    <property type="entry name" value="ARABINOSE-BINDING PROTEIN-RELATED"/>
    <property type="match status" value="1"/>
</dbReference>
<dbReference type="PROSITE" id="PS51257">
    <property type="entry name" value="PROKAR_LIPOPROTEIN"/>
    <property type="match status" value="1"/>
</dbReference>
<accession>A0AA40SPX9</accession>
<feature type="signal peptide" evidence="1">
    <location>
        <begin position="1"/>
        <end position="19"/>
    </location>
</feature>
<dbReference type="Gene3D" id="3.40.190.10">
    <property type="entry name" value="Periplasmic binding protein-like II"/>
    <property type="match status" value="2"/>
</dbReference>
<gene>
    <name evidence="2" type="ORF">BKA10_002022</name>
</gene>
<dbReference type="InterPro" id="IPR006059">
    <property type="entry name" value="SBP"/>
</dbReference>
<proteinExistence type="predicted"/>
<evidence type="ECO:0000256" key="1">
    <source>
        <dbReference type="SAM" id="SignalP"/>
    </source>
</evidence>
<name>A0AA40SPX9_9MICO</name>
<dbReference type="AlphaFoldDB" id="A0AA40SPX9"/>
<comment type="caution">
    <text evidence="2">The sequence shown here is derived from an EMBL/GenBank/DDBJ whole genome shotgun (WGS) entry which is preliminary data.</text>
</comment>
<dbReference type="PANTHER" id="PTHR43649:SF14">
    <property type="entry name" value="BLR3389 PROTEIN"/>
    <property type="match status" value="1"/>
</dbReference>
<sequence>MTRLSAVIAVAGLGIGALAGCTGGGDPAPTDNGSSGDDVTITWWHNATTDPQKGLWEDIAAEFEDANPGVTVEVTGYQNEDLQRTLIPNALQSGDAPDVFMVWPGGEVRAQAEAGHLKDLTELTADTAGELGATVKPWQVDGKQFALPYTFGIEGFWYNKDLFAEAGIEALPETLPELEEANEKLKAIGTAPIAVGAADLWPAAHWWYQFALAACSTDTLQSAIPELDFTDPCWVEAGEMLEDFVATEPFNEGFLATSGQQGADSSAGMVANGNAAMELMGHWNAGQIGSLTPDAEVPEFLGWFPFVSVPGAAGDPTITMGGGDGFGVSADAPDEAVELLKYILSEDVQTRYAATGAGIPTHPGAIDAVTDPSLKLIAEALAESSYVQLWLDSDLGPTFGTPLNQAIVNLMAGTGTPEDIVMTLEQTAAAL</sequence>
<dbReference type="SUPFAM" id="SSF53850">
    <property type="entry name" value="Periplasmic binding protein-like II"/>
    <property type="match status" value="1"/>
</dbReference>
<dbReference type="RefSeq" id="WP_183499793.1">
    <property type="nucleotide sequence ID" value="NZ_BAABCO010000002.1"/>
</dbReference>
<dbReference type="EMBL" id="JACIFH010000001">
    <property type="protein sequence ID" value="MBB4140228.1"/>
    <property type="molecule type" value="Genomic_DNA"/>
</dbReference>
<dbReference type="Pfam" id="PF01547">
    <property type="entry name" value="SBP_bac_1"/>
    <property type="match status" value="1"/>
</dbReference>
<organism evidence="2 3">
    <name type="scientific">Microbacterium invictum</name>
    <dbReference type="NCBI Taxonomy" id="515415"/>
    <lineage>
        <taxon>Bacteria</taxon>
        <taxon>Bacillati</taxon>
        <taxon>Actinomycetota</taxon>
        <taxon>Actinomycetes</taxon>
        <taxon>Micrococcales</taxon>
        <taxon>Microbacteriaceae</taxon>
        <taxon>Microbacterium</taxon>
    </lineage>
</organism>